<evidence type="ECO:0000259" key="4">
    <source>
        <dbReference type="Pfam" id="PF24674"/>
    </source>
</evidence>
<dbReference type="InterPro" id="IPR056072">
    <property type="entry name" value="SNTX_MACPF/CDC-like_dom"/>
</dbReference>
<dbReference type="InterPro" id="IPR058519">
    <property type="entry name" value="DUF8206"/>
</dbReference>
<feature type="compositionally biased region" description="Polar residues" evidence="1">
    <location>
        <begin position="1225"/>
        <end position="1237"/>
    </location>
</feature>
<evidence type="ECO:0000259" key="6">
    <source>
        <dbReference type="Pfam" id="PF26633"/>
    </source>
</evidence>
<dbReference type="EMBL" id="JAWCUI010000043">
    <property type="protein sequence ID" value="KAL1892594.1"/>
    <property type="molecule type" value="Genomic_DNA"/>
</dbReference>
<dbReference type="Pfam" id="PF24676">
    <property type="entry name" value="DUF7656"/>
    <property type="match status" value="1"/>
</dbReference>
<dbReference type="Pfam" id="PF24674">
    <property type="entry name" value="MACPF_SNTX"/>
    <property type="match status" value="1"/>
</dbReference>
<sequence>MSHLLERPALGQKAALGTLYNAHTDTFQSMSLFSDTLATNTVDTVPQQKTSTSLSYTDSYQGRCALLGIDPDIGASLFAGLAPAGGSGNSLREQRRAVSSLTRREHYGALHHRMSTVDEHLQINNPALRDLITAACVHQEEFTHIVTRIAWGCETVITARNMGPCSDLVPINDDTASEEAAGHDAFSRAITQFRNAVDQLQYVPHSDLHDINLTGVVIDVAAYSEVFNEGGMVLNDLREAFELIQLLPSLMQHSGRNAGKGEPITYDLLPIQTVANVYGLRIGDNCPRPISHDFLHDVLAWFDQVNAVWSKLVGYAGFLARHRPYAPFSCVQDVKAVVESVPVEAAELKRTYSRVLVQGRMHGLDRPEVKALHDRFLQLVSRCEQTLDLAEEQHAKITFAHAAVARGAIYVGHNGVDLDKVVRASAAAHREAYVLRYSQAAAAADETAWVANQKLLWELLDQKTKPLAVVVVLDCDALGQLLDRVRIVHHDQQGKAVTQDLHEQRQFEADQSFARWTPGALESGGTIQRPVQRRMVKIPCPGARCNSLLQCQWVCSKCHSQIEFGYADDYLYCDCGRAKFNKWQFKCNGTDHEQAGQGRQTNDGKNGSDGYVSYNNQAQLLSTLKSLDQTDYVNILILGETGVGKSTFINALVNYLSFETLDEAKSAEELSWVIPCAFSIQTMDRSRPNGAIKERKIRVGGRDDEADGSDGASATQQTAVYPVNIGGKTIRLIDTPGIGDTRGLAFDKKNMADILRTLSGYEQLHGILILLKSNNARLTVTFNFCMQELLMHLHRSASRNMAFGFTNTRISNYSPGDTFGPLTALLSKHRDIGLALENQNTFCFDSESFRFLAAFKNGVAMENEQDFRRSWQFSREEAVRMVTFFALKTPHQVRSTLSLNGTRQLIAELTKPMADISQTININIKICGDQIDELRDTRLSGDKLRQRLQVPKLHLRTVKLDRPRTVCRNEACVDWRDDGTGTVIRSYRNPCHDPCYLDNVEVDRVNCPELMRCAAFFLGRSGCCGEPTCGHSWQEHLHVYFELEEYTAMVTDMEAERLWQQNESDITVKQAALQSLEFRIAAYQAEHAQIQQAAARFGLFLKKHSITPYNDATLEYLDMLIQEETQKAHVSRDTTKLTQLRSAHMAHIELVKTLEDSMTDGGDRANSSNGGGPLDEAGVEAVVRDLYNLEHFGAMLRDVKDGVTAAHQATYRERPFKVQRPSHMRQPSSVSQQTRSVQAHAAAGSSSYHRGEGGSGRDSNRRGMSPAPVRVAIIGLSQSATTAWASVALLPNFLNEAGRERFQIVALLNTSVAKAEAAIQAYGLDPKTTKAYGKPEDLAADPDVDFVLCSTRVDTHYAAILPSLNAGKDVYVEWPITSNLADTQKLVEAAEASGSGVIVGTQRRYAPAVLKVQELLDSGAIGKVQNVQVHVHAGFVSSDVWPIGLKYFAERAIGGNPITIIVGHLLDSVESTIGNFIPGTVQSHTQLQSPDIKIIDPASKEVVETVRSNVPDLLSINGFVKSVRTNNEPATLSVHYQRGFRLPGTPDLEWTLTGTKGKIRVTEMDGSSFESDPGPSGLNITLWTFADNKVEDVEWKYSDLQHEVNPRARTTQTLLYAYADAKRCVTKDDIRKSPEWPSLKSGAARAAEVEEWLSSFKE</sequence>
<feature type="region of interest" description="Disordered" evidence="1">
    <location>
        <begin position="1217"/>
        <end position="1264"/>
    </location>
</feature>
<dbReference type="Gene3D" id="3.30.360.10">
    <property type="entry name" value="Dihydrodipicolinate Reductase, domain 2"/>
    <property type="match status" value="1"/>
</dbReference>
<dbReference type="InterPro" id="IPR000683">
    <property type="entry name" value="Gfo/Idh/MocA-like_OxRdtase_N"/>
</dbReference>
<feature type="domain" description="Gfo/Idh/MocA-like oxidoreductase N-terminal" evidence="2">
    <location>
        <begin position="1269"/>
        <end position="1400"/>
    </location>
</feature>
<evidence type="ECO:0000259" key="3">
    <source>
        <dbReference type="Pfam" id="PF22685"/>
    </source>
</evidence>
<feature type="region of interest" description="Disordered" evidence="1">
    <location>
        <begin position="1157"/>
        <end position="1176"/>
    </location>
</feature>
<dbReference type="InterPro" id="IPR025662">
    <property type="entry name" value="Sigma_54_int_dom_ATP-bd_1"/>
</dbReference>
<organism evidence="7 8">
    <name type="scientific">Sporothrix stenoceras</name>
    <dbReference type="NCBI Taxonomy" id="5173"/>
    <lineage>
        <taxon>Eukaryota</taxon>
        <taxon>Fungi</taxon>
        <taxon>Dikarya</taxon>
        <taxon>Ascomycota</taxon>
        <taxon>Pezizomycotina</taxon>
        <taxon>Sordariomycetes</taxon>
        <taxon>Sordariomycetidae</taxon>
        <taxon>Ophiostomatales</taxon>
        <taxon>Ophiostomataceae</taxon>
        <taxon>Sporothrix</taxon>
    </lineage>
</organism>
<dbReference type="Proteomes" id="UP001583186">
    <property type="component" value="Unassembled WGS sequence"/>
</dbReference>
<evidence type="ECO:0000313" key="7">
    <source>
        <dbReference type="EMBL" id="KAL1892594.1"/>
    </source>
</evidence>
<dbReference type="InterPro" id="IPR027417">
    <property type="entry name" value="P-loop_NTPase"/>
</dbReference>
<feature type="domain" description="DUF7656" evidence="5">
    <location>
        <begin position="403"/>
        <end position="506"/>
    </location>
</feature>
<proteinExistence type="predicted"/>
<dbReference type="Gene3D" id="3.40.50.720">
    <property type="entry name" value="NAD(P)-binding Rossmann-like Domain"/>
    <property type="match status" value="1"/>
</dbReference>
<dbReference type="PANTHER" id="PTHR32046">
    <property type="entry name" value="G DOMAIN-CONTAINING PROTEIN"/>
    <property type="match status" value="1"/>
</dbReference>
<feature type="domain" description="Gal80p-like C-terminal" evidence="3">
    <location>
        <begin position="1407"/>
        <end position="1562"/>
    </location>
</feature>
<dbReference type="Gene3D" id="3.40.50.300">
    <property type="entry name" value="P-loop containing nucleotide triphosphate hydrolases"/>
    <property type="match status" value="1"/>
</dbReference>
<evidence type="ECO:0000256" key="1">
    <source>
        <dbReference type="SAM" id="MobiDB-lite"/>
    </source>
</evidence>
<accession>A0ABR3YZ54</accession>
<feature type="domain" description="DUF8206" evidence="6">
    <location>
        <begin position="959"/>
        <end position="1042"/>
    </location>
</feature>
<dbReference type="PANTHER" id="PTHR32046:SF11">
    <property type="entry name" value="IMMUNE-ASSOCIATED NUCLEOTIDE-BINDING PROTEIN 10-LIKE"/>
    <property type="match status" value="1"/>
</dbReference>
<dbReference type="InterPro" id="IPR056073">
    <property type="entry name" value="DUF7656"/>
</dbReference>
<gene>
    <name evidence="7" type="ORF">Sste5346_006879</name>
</gene>
<evidence type="ECO:0000259" key="5">
    <source>
        <dbReference type="Pfam" id="PF24676"/>
    </source>
</evidence>
<dbReference type="CDD" id="cd00882">
    <property type="entry name" value="Ras_like_GTPase"/>
    <property type="match status" value="1"/>
</dbReference>
<dbReference type="Pfam" id="PF26633">
    <property type="entry name" value="DUF8206"/>
    <property type="match status" value="1"/>
</dbReference>
<protein>
    <submittedName>
        <fullName evidence="7">Uncharacterized protein</fullName>
    </submittedName>
</protein>
<reference evidence="7 8" key="1">
    <citation type="journal article" date="2024" name="IMA Fungus">
        <title>IMA Genome - F19 : A genome assembly and annotation guide to empower mycologists, including annotated draft genome sequences of Ceratocystis pirilliformis, Diaporthe australafricana, Fusarium ophioides, Paecilomyces lecythidis, and Sporothrix stenoceras.</title>
        <authorList>
            <person name="Aylward J."/>
            <person name="Wilson A.M."/>
            <person name="Visagie C.M."/>
            <person name="Spraker J."/>
            <person name="Barnes I."/>
            <person name="Buitendag C."/>
            <person name="Ceriani C."/>
            <person name="Del Mar Angel L."/>
            <person name="du Plessis D."/>
            <person name="Fuchs T."/>
            <person name="Gasser K."/>
            <person name="Kramer D."/>
            <person name="Li W."/>
            <person name="Munsamy K."/>
            <person name="Piso A."/>
            <person name="Price J.L."/>
            <person name="Sonnekus B."/>
            <person name="Thomas C."/>
            <person name="van der Nest A."/>
            <person name="van Dijk A."/>
            <person name="van Heerden A."/>
            <person name="van Vuuren N."/>
            <person name="Yilmaz N."/>
            <person name="Duong T.A."/>
            <person name="van der Merwe N.A."/>
            <person name="Wingfield M.J."/>
            <person name="Wingfield B.D."/>
        </authorList>
    </citation>
    <scope>NUCLEOTIDE SEQUENCE [LARGE SCALE GENOMIC DNA]</scope>
    <source>
        <strain evidence="7 8">CMW 5346</strain>
    </source>
</reference>
<dbReference type="SUPFAM" id="SSF52540">
    <property type="entry name" value="P-loop containing nucleoside triphosphate hydrolases"/>
    <property type="match status" value="1"/>
</dbReference>
<dbReference type="InterPro" id="IPR055080">
    <property type="entry name" value="Gal80p-like_C"/>
</dbReference>
<dbReference type="Pfam" id="PF22685">
    <property type="entry name" value="Gal80p_C-like"/>
    <property type="match status" value="1"/>
</dbReference>
<dbReference type="InterPro" id="IPR036291">
    <property type="entry name" value="NAD(P)-bd_dom_sf"/>
</dbReference>
<keyword evidence="8" id="KW-1185">Reference proteome</keyword>
<dbReference type="Pfam" id="PF01408">
    <property type="entry name" value="GFO_IDH_MocA"/>
    <property type="match status" value="1"/>
</dbReference>
<name>A0ABR3YZ54_9PEZI</name>
<feature type="domain" description="SNTX MACPF/CDC-like" evidence="4">
    <location>
        <begin position="6"/>
        <end position="279"/>
    </location>
</feature>
<evidence type="ECO:0000313" key="8">
    <source>
        <dbReference type="Proteomes" id="UP001583186"/>
    </source>
</evidence>
<evidence type="ECO:0000259" key="2">
    <source>
        <dbReference type="Pfam" id="PF01408"/>
    </source>
</evidence>
<dbReference type="SUPFAM" id="SSF51735">
    <property type="entry name" value="NAD(P)-binding Rossmann-fold domains"/>
    <property type="match status" value="1"/>
</dbReference>
<comment type="caution">
    <text evidence="7">The sequence shown here is derived from an EMBL/GenBank/DDBJ whole genome shotgun (WGS) entry which is preliminary data.</text>
</comment>
<dbReference type="PROSITE" id="PS00675">
    <property type="entry name" value="SIGMA54_INTERACT_1"/>
    <property type="match status" value="1"/>
</dbReference>
<dbReference type="SUPFAM" id="SSF55347">
    <property type="entry name" value="Glyceraldehyde-3-phosphate dehydrogenase-like, C-terminal domain"/>
    <property type="match status" value="1"/>
</dbReference>